<reference evidence="9 10" key="2">
    <citation type="submission" date="2014-03" db="EMBL/GenBank/DDBJ databases">
        <authorList>
            <person name="Baltrus D."/>
            <person name="Dougherty K."/>
        </authorList>
    </citation>
    <scope>NUCLEOTIDE SEQUENCE</scope>
    <source>
        <strain evidence="9 10">28a24</strain>
    </source>
</reference>
<dbReference type="Proteomes" id="UP000019522">
    <property type="component" value="Chromosome"/>
</dbReference>
<dbReference type="EMBL" id="CP007441">
    <property type="protein sequence ID" value="AHL74631.1"/>
    <property type="molecule type" value="Genomic_DNA"/>
</dbReference>
<keyword evidence="4 8" id="KW-0812">Transmembrane</keyword>
<keyword evidence="5 8" id="KW-1133">Transmembrane helix</keyword>
<feature type="site" description="Important for channel permeability" evidence="7">
    <location>
        <position position="269"/>
    </location>
</feature>
<evidence type="ECO:0000313" key="10">
    <source>
        <dbReference type="Proteomes" id="UP000019522"/>
    </source>
</evidence>
<feature type="transmembrane region" description="Helical" evidence="8">
    <location>
        <begin position="120"/>
        <end position="142"/>
    </location>
</feature>
<dbReference type="RefSeq" id="WP_025240806.1">
    <property type="nucleotide sequence ID" value="NZ_CP007441.1"/>
</dbReference>
<evidence type="ECO:0000256" key="6">
    <source>
        <dbReference type="ARBA" id="ARBA00023136"/>
    </source>
</evidence>
<proteinExistence type="inferred from homology"/>
<feature type="transmembrane region" description="Helical" evidence="8">
    <location>
        <begin position="197"/>
        <end position="214"/>
    </location>
</feature>
<organism evidence="9 10">
    <name type="scientific">Stutzerimonas stutzeri</name>
    <name type="common">Pseudomonas stutzeri</name>
    <dbReference type="NCBI Taxonomy" id="316"/>
    <lineage>
        <taxon>Bacteria</taxon>
        <taxon>Pseudomonadati</taxon>
        <taxon>Pseudomonadota</taxon>
        <taxon>Gammaproteobacteria</taxon>
        <taxon>Pseudomonadales</taxon>
        <taxon>Pseudomonadaceae</taxon>
        <taxon>Stutzerimonas</taxon>
    </lineage>
</organism>
<dbReference type="InterPro" id="IPR029020">
    <property type="entry name" value="Ammonium/urea_transptr"/>
</dbReference>
<feature type="transmembrane region" description="Helical" evidence="8">
    <location>
        <begin position="162"/>
        <end position="190"/>
    </location>
</feature>
<reference evidence="10" key="1">
    <citation type="journal article" date="2014" name="Genome Announc.">
        <title>Complete Genome Sequence of the Highly Transformable Pseudomonas stutzeri Strain 28a24.</title>
        <authorList>
            <person name="Smith B.A."/>
            <person name="Dougherty K.M."/>
            <person name="Baltrus D.A."/>
        </authorList>
    </citation>
    <scope>NUCLEOTIDE SEQUENCE [LARGE SCALE GENOMIC DNA]</scope>
    <source>
        <strain evidence="10">28a24</strain>
    </source>
</reference>
<dbReference type="PANTHER" id="PTHR10464:SF4">
    <property type="entry name" value="UREA TRANSPORTER"/>
    <property type="match status" value="1"/>
</dbReference>
<evidence type="ECO:0000256" key="1">
    <source>
        <dbReference type="ARBA" id="ARBA00004651"/>
    </source>
</evidence>
<dbReference type="KEGG" id="pstt:CH92_05785"/>
<dbReference type="Gene3D" id="1.10.3430.10">
    <property type="entry name" value="Ammonium transporter AmtB like domains"/>
    <property type="match status" value="1"/>
</dbReference>
<dbReference type="AlphaFoldDB" id="W8RRI0"/>
<dbReference type="InterPro" id="IPR004937">
    <property type="entry name" value="Urea_transporter"/>
</dbReference>
<name>W8RRI0_STUST</name>
<comment type="subcellular location">
    <subcellularLocation>
        <location evidence="1">Cell membrane</location>
        <topology evidence="1">Multi-pass membrane protein</topology>
    </subcellularLocation>
</comment>
<evidence type="ECO:0000256" key="7">
    <source>
        <dbReference type="PIRSR" id="PIRSR016502-1"/>
    </source>
</evidence>
<dbReference type="PANTHER" id="PTHR10464">
    <property type="entry name" value="UREA TRANSPORTER"/>
    <property type="match status" value="1"/>
</dbReference>
<gene>
    <name evidence="9" type="ORF">CH92_05785</name>
</gene>
<evidence type="ECO:0000313" key="9">
    <source>
        <dbReference type="EMBL" id="AHL74631.1"/>
    </source>
</evidence>
<feature type="transmembrane region" description="Helical" evidence="8">
    <location>
        <begin position="79"/>
        <end position="108"/>
    </location>
</feature>
<keyword evidence="3" id="KW-1003">Cell membrane</keyword>
<dbReference type="PATRIC" id="fig|316.77.peg.1149"/>
<sequence length="295" mass="30759">MGRTYLPSASHALLNGVSQIFLQANPVCGLLILVTISLYAPSLLLGSLLGLLSGTFTARCLGYERHDIESGLYGYNSTLLGLLITLVLGPSALALLLVALAGALSSLLQKRLLRTMREHGGPAVFTLAFVLFGWLVLAVAGMLDSVAEARGYGSSLDGWSAIGAMASGMGQVMFLGEPAAGLCLLLAVLIADRRAGLWALCGSAIGVYCALLTGVTESQALAGLAGYNPALAALALSQVHRSALMPALGIALAIVCKLVFDQWGMPALTMPFILSCWIVALGTRLTQRRVYIQPA</sequence>
<accession>W8RRI0</accession>
<comment type="similarity">
    <text evidence="2">Belongs to the urea transporter family.</text>
</comment>
<keyword evidence="6 8" id="KW-0472">Membrane</keyword>
<evidence type="ECO:0000256" key="2">
    <source>
        <dbReference type="ARBA" id="ARBA00005914"/>
    </source>
</evidence>
<dbReference type="PIRSF" id="PIRSF016502">
    <property type="entry name" value="Urea_transporter"/>
    <property type="match status" value="1"/>
</dbReference>
<evidence type="ECO:0000256" key="8">
    <source>
        <dbReference type="SAM" id="Phobius"/>
    </source>
</evidence>
<protein>
    <submittedName>
        <fullName evidence="9">Urea transporter</fullName>
    </submittedName>
</protein>
<dbReference type="GO" id="GO:0015204">
    <property type="term" value="F:urea transmembrane transporter activity"/>
    <property type="evidence" value="ECO:0007669"/>
    <property type="project" value="InterPro"/>
</dbReference>
<dbReference type="Pfam" id="PF03253">
    <property type="entry name" value="UT"/>
    <property type="match status" value="1"/>
</dbReference>
<dbReference type="OrthoDB" id="7029558at2"/>
<dbReference type="GO" id="GO:0005886">
    <property type="term" value="C:plasma membrane"/>
    <property type="evidence" value="ECO:0007669"/>
    <property type="project" value="UniProtKB-SubCell"/>
</dbReference>
<evidence type="ECO:0000256" key="4">
    <source>
        <dbReference type="ARBA" id="ARBA00022692"/>
    </source>
</evidence>
<feature type="transmembrane region" description="Helical" evidence="8">
    <location>
        <begin position="266"/>
        <end position="285"/>
    </location>
</feature>
<evidence type="ECO:0000256" key="3">
    <source>
        <dbReference type="ARBA" id="ARBA00022475"/>
    </source>
</evidence>
<evidence type="ECO:0000256" key="5">
    <source>
        <dbReference type="ARBA" id="ARBA00022989"/>
    </source>
</evidence>